<evidence type="ECO:0000313" key="3">
    <source>
        <dbReference type="EMBL" id="ERJ07184.1"/>
    </source>
</evidence>
<proteinExistence type="predicted"/>
<feature type="transmembrane region" description="Helical" evidence="1">
    <location>
        <begin position="32"/>
        <end position="55"/>
    </location>
</feature>
<reference evidence="3 4" key="1">
    <citation type="journal article" date="2011" name="J. Bacteriol.">
        <title>Genome sequence of Halorhabdus tiamatea, the first archaeon isolated from a deep-sea anoxic brine lake.</title>
        <authorList>
            <person name="Antunes A."/>
            <person name="Alam I."/>
            <person name="Bajic V.B."/>
            <person name="Stingl U."/>
        </authorList>
    </citation>
    <scope>NUCLEOTIDE SEQUENCE [LARGE SCALE GENOMIC DNA]</scope>
    <source>
        <strain evidence="3 4">SARL4B</strain>
    </source>
</reference>
<dbReference type="EMBL" id="AFNT02000006">
    <property type="protein sequence ID" value="ERJ07184.1"/>
    <property type="molecule type" value="Genomic_DNA"/>
</dbReference>
<keyword evidence="1" id="KW-0472">Membrane</keyword>
<name>F7PP27_9EURY</name>
<organism evidence="3 4">
    <name type="scientific">Halorhabdus tiamatea SARL4B</name>
    <dbReference type="NCBI Taxonomy" id="1033806"/>
    <lineage>
        <taxon>Archaea</taxon>
        <taxon>Methanobacteriati</taxon>
        <taxon>Methanobacteriota</taxon>
        <taxon>Stenosarchaea group</taxon>
        <taxon>Halobacteria</taxon>
        <taxon>Halobacteriales</taxon>
        <taxon>Haloarculaceae</taxon>
        <taxon>Halorhabdus</taxon>
    </lineage>
</organism>
<dbReference type="GeneID" id="23798006"/>
<feature type="transmembrane region" description="Helical" evidence="1">
    <location>
        <begin position="98"/>
        <end position="116"/>
    </location>
</feature>
<dbReference type="PATRIC" id="fig|1033806.12.peg.657"/>
<accession>F7PP27</accession>
<dbReference type="OrthoDB" id="379055at2157"/>
<evidence type="ECO:0000313" key="5">
    <source>
        <dbReference type="Proteomes" id="UP000015381"/>
    </source>
</evidence>
<dbReference type="EMBL" id="HF571520">
    <property type="protein sequence ID" value="CCQ32805.1"/>
    <property type="molecule type" value="Genomic_DNA"/>
</dbReference>
<evidence type="ECO:0000313" key="4">
    <source>
        <dbReference type="Proteomes" id="UP000003861"/>
    </source>
</evidence>
<dbReference type="eggNOG" id="arCOG09026">
    <property type="taxonomic scope" value="Archaea"/>
</dbReference>
<protein>
    <submittedName>
        <fullName evidence="2">Conserved hypothetical membrane protein</fullName>
    </submittedName>
</protein>
<gene>
    <name evidence="3" type="ORF">HLRTI_000783</name>
    <name evidence="2" type="ORF">HTIA_0662</name>
</gene>
<sequence>MADRKRVRFVIGAIATAGLVGVSLFTDLDDPVILGAVVLAYFGVIYGGTNLYLYLRDEQAMAMSGRVRFLAALLALLALGAISEFGPAGEIAGFDVDAVLAWFGLAILVVFGALTVRDRYLAGRRTEFREERP</sequence>
<keyword evidence="1" id="KW-0812">Transmembrane</keyword>
<dbReference type="STRING" id="1033806.HTIA_0662"/>
<dbReference type="Proteomes" id="UP000003861">
    <property type="component" value="Unassembled WGS sequence"/>
</dbReference>
<dbReference type="KEGG" id="hti:HTIA_0662"/>
<dbReference type="HOGENOM" id="CLU_1901887_0_0_2"/>
<dbReference type="AlphaFoldDB" id="F7PP27"/>
<dbReference type="RefSeq" id="WP_008527869.1">
    <property type="nucleotide sequence ID" value="NC_021921.1"/>
</dbReference>
<keyword evidence="5" id="KW-1185">Reference proteome</keyword>
<feature type="transmembrane region" description="Helical" evidence="1">
    <location>
        <begin position="67"/>
        <end position="86"/>
    </location>
</feature>
<evidence type="ECO:0000313" key="2">
    <source>
        <dbReference type="EMBL" id="CCQ32805.1"/>
    </source>
</evidence>
<reference evidence="2 5" key="3">
    <citation type="journal article" date="2014" name="Environ. Microbiol.">
        <title>Halorhabdus tiamatea: proteogenomics and glycosidase activity measurements identify the first cultivated euryarchaeon from a deep-sea anoxic brine lake as potential polysaccharide degrader.</title>
        <authorList>
            <person name="Werner J."/>
            <person name="Ferrer M."/>
            <person name="Michel G."/>
            <person name="Mann A.J."/>
            <person name="Huang S."/>
            <person name="Juarez S."/>
            <person name="Ciordia S."/>
            <person name="Albar J.P."/>
            <person name="Alcaide M."/>
            <person name="La Cono V."/>
            <person name="Yakimov M.M."/>
            <person name="Antunes A."/>
            <person name="Taborda M."/>
            <person name="Da Costa M.S."/>
            <person name="Amann R.I."/>
            <person name="Gloeckner F.O."/>
            <person name="Golyshina O.V."/>
            <person name="Golyshin P.N."/>
            <person name="Teeling H."/>
        </authorList>
    </citation>
    <scope>NUCLEOTIDE SEQUENCE [LARGE SCALE GENOMIC DNA]</scope>
    <source>
        <strain evidence="5">SARL4B</strain>
        <strain evidence="2">Type strain: SARL4B</strain>
    </source>
</reference>
<feature type="transmembrane region" description="Helical" evidence="1">
    <location>
        <begin position="7"/>
        <end position="26"/>
    </location>
</feature>
<evidence type="ECO:0000256" key="1">
    <source>
        <dbReference type="SAM" id="Phobius"/>
    </source>
</evidence>
<keyword evidence="1" id="KW-1133">Transmembrane helix</keyword>
<reference evidence="3 4" key="2">
    <citation type="journal article" date="2013" name="PLoS ONE">
        <title>INDIGO - INtegrated Data Warehouse of MIcrobial GenOmes with Examples from the Red Sea Extremophiles.</title>
        <authorList>
            <person name="Alam I."/>
            <person name="Antunes A."/>
            <person name="Kamau A.A."/>
            <person name="Ba Alawi W."/>
            <person name="Kalkatawi M."/>
            <person name="Stingl U."/>
            <person name="Bajic V.B."/>
        </authorList>
    </citation>
    <scope>NUCLEOTIDE SEQUENCE [LARGE SCALE GENOMIC DNA]</scope>
    <source>
        <strain evidence="3 4">SARL4B</strain>
    </source>
</reference>
<dbReference type="Proteomes" id="UP000015381">
    <property type="component" value="Chromosome I"/>
</dbReference>